<keyword evidence="1" id="KW-0812">Transmembrane</keyword>
<feature type="transmembrane region" description="Helical" evidence="1">
    <location>
        <begin position="38"/>
        <end position="58"/>
    </location>
</feature>
<sequence>MKLLKVRKAFLKRLTLLTVYLTVIIALVYHLFIPDRYFLWFPAIPVYYYLCGLFYVFMFESSYRMGEEKLITAFLVCKVSKFILSAFILMFYGFVVAHEVLAFTATFLVFYFGFLILETRFFFRFEEKLKGEKKKGTDKSE</sequence>
<evidence type="ECO:0000313" key="2">
    <source>
        <dbReference type="EMBL" id="MCR8872966.1"/>
    </source>
</evidence>
<dbReference type="Proteomes" id="UP001204579">
    <property type="component" value="Unassembled WGS sequence"/>
</dbReference>
<evidence type="ECO:0000313" key="3">
    <source>
        <dbReference type="Proteomes" id="UP001204579"/>
    </source>
</evidence>
<protein>
    <recommendedName>
        <fullName evidence="4">ATP synthase I chain</fullName>
    </recommendedName>
</protein>
<dbReference type="AlphaFoldDB" id="A0AAW5N3Q0"/>
<feature type="transmembrane region" description="Helical" evidence="1">
    <location>
        <begin position="70"/>
        <end position="94"/>
    </location>
</feature>
<proteinExistence type="predicted"/>
<evidence type="ECO:0000256" key="1">
    <source>
        <dbReference type="SAM" id="Phobius"/>
    </source>
</evidence>
<reference evidence="2 3" key="1">
    <citation type="submission" date="2022-08" db="EMBL/GenBank/DDBJ databases">
        <authorList>
            <person name="Zeman M."/>
            <person name="Kubasova T."/>
        </authorList>
    </citation>
    <scope>NUCLEOTIDE SEQUENCE [LARGE SCALE GENOMIC DNA]</scope>
    <source>
        <strain evidence="2 3">ET62</strain>
    </source>
</reference>
<keyword evidence="1" id="KW-0472">Membrane</keyword>
<feature type="transmembrane region" description="Helical" evidence="1">
    <location>
        <begin position="14"/>
        <end position="32"/>
    </location>
</feature>
<gene>
    <name evidence="2" type="ORF">NW209_02830</name>
</gene>
<name>A0AAW5N3Q0_9BACT</name>
<keyword evidence="1" id="KW-1133">Transmembrane helix</keyword>
<evidence type="ECO:0008006" key="4">
    <source>
        <dbReference type="Google" id="ProtNLM"/>
    </source>
</evidence>
<keyword evidence="3" id="KW-1185">Reference proteome</keyword>
<organism evidence="2 3">
    <name type="scientific">Phocaeicola barnesiae</name>
    <dbReference type="NCBI Taxonomy" id="376804"/>
    <lineage>
        <taxon>Bacteria</taxon>
        <taxon>Pseudomonadati</taxon>
        <taxon>Bacteroidota</taxon>
        <taxon>Bacteroidia</taxon>
        <taxon>Bacteroidales</taxon>
        <taxon>Bacteroidaceae</taxon>
        <taxon>Phocaeicola</taxon>
    </lineage>
</organism>
<feature type="transmembrane region" description="Helical" evidence="1">
    <location>
        <begin position="100"/>
        <end position="123"/>
    </location>
</feature>
<dbReference type="RefSeq" id="WP_022340051.1">
    <property type="nucleotide sequence ID" value="NZ_CALULB010000007.1"/>
</dbReference>
<accession>A0AAW5N3Q0</accession>
<dbReference type="EMBL" id="JANRHJ010000002">
    <property type="protein sequence ID" value="MCR8872966.1"/>
    <property type="molecule type" value="Genomic_DNA"/>
</dbReference>
<comment type="caution">
    <text evidence="2">The sequence shown here is derived from an EMBL/GenBank/DDBJ whole genome shotgun (WGS) entry which is preliminary data.</text>
</comment>